<protein>
    <submittedName>
        <fullName evidence="2">Helix-turn-helix domain protein</fullName>
    </submittedName>
</protein>
<dbReference type="InterPro" id="IPR010093">
    <property type="entry name" value="SinI_DNA-bd"/>
</dbReference>
<sequence length="120" mass="13818">MSSNIRVQKVCLNCNIEFTAKTTVTKYCSNKCGKSAWKKRKQAEKVQKVNKATRRKITAPKIEVNIKDKDFLTVKEAAILLNCTNKTIYRLIDTKKLKAVNLGKRITRIKRNTIDKLFTN</sequence>
<evidence type="ECO:0000259" key="1">
    <source>
        <dbReference type="Pfam" id="PF12728"/>
    </source>
</evidence>
<evidence type="ECO:0000313" key="2">
    <source>
        <dbReference type="EMBL" id="SOS74525.1"/>
    </source>
</evidence>
<reference evidence="3" key="1">
    <citation type="submission" date="2017-11" db="EMBL/GenBank/DDBJ databases">
        <authorList>
            <person name="Duchaud E."/>
        </authorList>
    </citation>
    <scope>NUCLEOTIDE SEQUENCE [LARGE SCALE GENOMIC DNA]</scope>
    <source>
        <strain evidence="3">Tenacibaculum sp. TNO020</strain>
    </source>
</reference>
<name>A0A2H1YGB7_9FLAO</name>
<dbReference type="Pfam" id="PF12728">
    <property type="entry name" value="HTH_17"/>
    <property type="match status" value="1"/>
</dbReference>
<dbReference type="Proteomes" id="UP000234211">
    <property type="component" value="Unassembled WGS sequence"/>
</dbReference>
<dbReference type="OrthoDB" id="1003442at2"/>
<proteinExistence type="predicted"/>
<keyword evidence="3" id="KW-1185">Reference proteome</keyword>
<accession>A0A2H1YGB7</accession>
<dbReference type="InterPro" id="IPR041657">
    <property type="entry name" value="HTH_17"/>
</dbReference>
<feature type="domain" description="Helix-turn-helix" evidence="1">
    <location>
        <begin position="71"/>
        <end position="118"/>
    </location>
</feature>
<evidence type="ECO:0000313" key="3">
    <source>
        <dbReference type="Proteomes" id="UP000234211"/>
    </source>
</evidence>
<dbReference type="AlphaFoldDB" id="A0A2H1YGB7"/>
<gene>
    <name evidence="2" type="ORF">TNO020_20204</name>
</gene>
<dbReference type="EMBL" id="OENF01000012">
    <property type="protein sequence ID" value="SOS74525.1"/>
    <property type="molecule type" value="Genomic_DNA"/>
</dbReference>
<dbReference type="NCBIfam" id="TIGR01764">
    <property type="entry name" value="excise"/>
    <property type="match status" value="1"/>
</dbReference>
<dbReference type="GO" id="GO:0003677">
    <property type="term" value="F:DNA binding"/>
    <property type="evidence" value="ECO:0007669"/>
    <property type="project" value="InterPro"/>
</dbReference>
<dbReference type="RefSeq" id="WP_101916999.1">
    <property type="nucleotide sequence ID" value="NZ_OENF01000012.1"/>
</dbReference>
<organism evidence="2 3">
    <name type="scientific">Tenacibaculum piscium</name>
    <dbReference type="NCBI Taxonomy" id="1458515"/>
    <lineage>
        <taxon>Bacteria</taxon>
        <taxon>Pseudomonadati</taxon>
        <taxon>Bacteroidota</taxon>
        <taxon>Flavobacteriia</taxon>
        <taxon>Flavobacteriales</taxon>
        <taxon>Flavobacteriaceae</taxon>
        <taxon>Tenacibaculum</taxon>
    </lineage>
</organism>